<accession>A0A6B9VB86</accession>
<organism evidence="1 2">
    <name type="scientific">Arachis hypogaea</name>
    <name type="common">Peanut</name>
    <dbReference type="NCBI Taxonomy" id="3818"/>
    <lineage>
        <taxon>Eukaryota</taxon>
        <taxon>Viridiplantae</taxon>
        <taxon>Streptophyta</taxon>
        <taxon>Embryophyta</taxon>
        <taxon>Tracheophyta</taxon>
        <taxon>Spermatophyta</taxon>
        <taxon>Magnoliopsida</taxon>
        <taxon>eudicotyledons</taxon>
        <taxon>Gunneridae</taxon>
        <taxon>Pentapetalae</taxon>
        <taxon>rosids</taxon>
        <taxon>fabids</taxon>
        <taxon>Fabales</taxon>
        <taxon>Fabaceae</taxon>
        <taxon>Papilionoideae</taxon>
        <taxon>50 kb inversion clade</taxon>
        <taxon>dalbergioids sensu lato</taxon>
        <taxon>Dalbergieae</taxon>
        <taxon>Pterocarpus clade</taxon>
        <taxon>Arachis</taxon>
    </lineage>
</organism>
<dbReference type="AlphaFoldDB" id="A0A6B9VB86"/>
<dbReference type="EMBL" id="CP031001">
    <property type="protein sequence ID" value="QHN77512.1"/>
    <property type="molecule type" value="Genomic_DNA"/>
</dbReference>
<protein>
    <submittedName>
        <fullName evidence="1">Uncharacterized protein</fullName>
    </submittedName>
</protein>
<name>A0A6B9VB86_ARAHY</name>
<gene>
    <name evidence="1" type="ORF">DS421_19g653350</name>
</gene>
<dbReference type="Proteomes" id="UP000464620">
    <property type="component" value="Chromosome B09"/>
</dbReference>
<sequence>MLPSSRDSDDDGFAQLQQTLAAAMMDWQRWRHDGDAAEAPSSPAVAAIFEG</sequence>
<proteinExistence type="predicted"/>
<reference evidence="1 2" key="1">
    <citation type="submission" date="2020-01" db="EMBL/GenBank/DDBJ databases">
        <title>Genome sequence of Arachis hypogaea, cultivar Shitouqi.</title>
        <authorList>
            <person name="Zhuang W."/>
            <person name="Chen H."/>
            <person name="Varshney R."/>
            <person name="Wang D."/>
            <person name="Ming R."/>
        </authorList>
    </citation>
    <scope>NUCLEOTIDE SEQUENCE [LARGE SCALE GENOMIC DNA]</scope>
    <source>
        <tissue evidence="1">Young leaf</tissue>
    </source>
</reference>
<evidence type="ECO:0000313" key="2">
    <source>
        <dbReference type="Proteomes" id="UP000464620"/>
    </source>
</evidence>
<evidence type="ECO:0000313" key="1">
    <source>
        <dbReference type="EMBL" id="QHN77512.1"/>
    </source>
</evidence>